<proteinExistence type="predicted"/>
<dbReference type="OrthoDB" id="962463at2"/>
<evidence type="ECO:0000313" key="2">
    <source>
        <dbReference type="EMBL" id="PWJ39212.1"/>
    </source>
</evidence>
<dbReference type="Gene3D" id="3.30.750.24">
    <property type="entry name" value="STAS domain"/>
    <property type="match status" value="1"/>
</dbReference>
<keyword evidence="3" id="KW-1185">Reference proteome</keyword>
<dbReference type="Pfam" id="PF01740">
    <property type="entry name" value="STAS"/>
    <property type="match status" value="1"/>
</dbReference>
<comment type="caution">
    <text evidence="2">The sequence shown here is derived from an EMBL/GenBank/DDBJ whole genome shotgun (WGS) entry which is preliminary data.</text>
</comment>
<feature type="domain" description="STAS" evidence="1">
    <location>
        <begin position="1"/>
        <end position="94"/>
    </location>
</feature>
<dbReference type="RefSeq" id="WP_158281529.1">
    <property type="nucleotide sequence ID" value="NZ_QGDO01000006.1"/>
</dbReference>
<dbReference type="AlphaFoldDB" id="A0A315Z668"/>
<name>A0A315Z668_SEDFL</name>
<dbReference type="PROSITE" id="PS50801">
    <property type="entry name" value="STAS"/>
    <property type="match status" value="1"/>
</dbReference>
<evidence type="ECO:0000313" key="3">
    <source>
        <dbReference type="Proteomes" id="UP000245535"/>
    </source>
</evidence>
<dbReference type="CDD" id="cd07043">
    <property type="entry name" value="STAS_anti-anti-sigma_factors"/>
    <property type="match status" value="1"/>
</dbReference>
<dbReference type="EMBL" id="QGDO01000006">
    <property type="protein sequence ID" value="PWJ39212.1"/>
    <property type="molecule type" value="Genomic_DNA"/>
</dbReference>
<dbReference type="SUPFAM" id="SSF52091">
    <property type="entry name" value="SpoIIaa-like"/>
    <property type="match status" value="1"/>
</dbReference>
<dbReference type="Proteomes" id="UP000245535">
    <property type="component" value="Unassembled WGS sequence"/>
</dbReference>
<protein>
    <submittedName>
        <fullName evidence="2">Anti-sigma B factor antagonist</fullName>
    </submittedName>
</protein>
<dbReference type="InterPro" id="IPR036513">
    <property type="entry name" value="STAS_dom_sf"/>
</dbReference>
<evidence type="ECO:0000259" key="1">
    <source>
        <dbReference type="PROSITE" id="PS50801"/>
    </source>
</evidence>
<accession>A0A315Z668</accession>
<gene>
    <name evidence="2" type="ORF">BC781_106113</name>
</gene>
<organism evidence="2 3">
    <name type="scientific">Sediminitomix flava</name>
    <dbReference type="NCBI Taxonomy" id="379075"/>
    <lineage>
        <taxon>Bacteria</taxon>
        <taxon>Pseudomonadati</taxon>
        <taxon>Bacteroidota</taxon>
        <taxon>Cytophagia</taxon>
        <taxon>Cytophagales</taxon>
        <taxon>Flammeovirgaceae</taxon>
        <taxon>Sediminitomix</taxon>
    </lineage>
</organism>
<sequence>MIFDYYLHNDILLLRVEGDLLGLPHEAALVRIARLHLNENVKHCAVDLSDIKHINSRGMSLLIRILNLVDHLHGNMVLINPPAQTKKLLKITKLDLAFVTVDTRSEGVRLLRQQARG</sequence>
<dbReference type="GO" id="GO:0043856">
    <property type="term" value="F:anti-sigma factor antagonist activity"/>
    <property type="evidence" value="ECO:0007669"/>
    <property type="project" value="TreeGrafter"/>
</dbReference>
<dbReference type="PANTHER" id="PTHR33495">
    <property type="entry name" value="ANTI-SIGMA FACTOR ANTAGONIST TM_1081-RELATED-RELATED"/>
    <property type="match status" value="1"/>
</dbReference>
<reference evidence="2 3" key="1">
    <citation type="submission" date="2018-03" db="EMBL/GenBank/DDBJ databases">
        <title>Genomic Encyclopedia of Archaeal and Bacterial Type Strains, Phase II (KMG-II): from individual species to whole genera.</title>
        <authorList>
            <person name="Goeker M."/>
        </authorList>
    </citation>
    <scope>NUCLEOTIDE SEQUENCE [LARGE SCALE GENOMIC DNA]</scope>
    <source>
        <strain evidence="2 3">DSM 28229</strain>
    </source>
</reference>
<dbReference type="InterPro" id="IPR002645">
    <property type="entry name" value="STAS_dom"/>
</dbReference>